<protein>
    <submittedName>
        <fullName evidence="1">Predicted protein</fullName>
    </submittedName>
</protein>
<organism evidence="2">
    <name type="scientific">Leptosphaeria maculans (strain JN3 / isolate v23.1.3 / race Av1-4-5-6-7-8)</name>
    <name type="common">Blackleg fungus</name>
    <name type="synonym">Phoma lingam</name>
    <dbReference type="NCBI Taxonomy" id="985895"/>
    <lineage>
        <taxon>Eukaryota</taxon>
        <taxon>Fungi</taxon>
        <taxon>Dikarya</taxon>
        <taxon>Ascomycota</taxon>
        <taxon>Pezizomycotina</taxon>
        <taxon>Dothideomycetes</taxon>
        <taxon>Pleosporomycetidae</taxon>
        <taxon>Pleosporales</taxon>
        <taxon>Pleosporineae</taxon>
        <taxon>Leptosphaeriaceae</taxon>
        <taxon>Plenodomus</taxon>
        <taxon>Plenodomus lingam/Leptosphaeria maculans species complex</taxon>
    </lineage>
</organism>
<keyword evidence="2" id="KW-1185">Reference proteome</keyword>
<dbReference type="AlphaFoldDB" id="E4ZJ60"/>
<dbReference type="Proteomes" id="UP000002668">
    <property type="component" value="Genome"/>
</dbReference>
<gene>
    <name evidence="1" type="ORF">LEMA_uP069990.1</name>
</gene>
<sequence>MHLPFPALAVLNKGELGARVPIPVWYPYGGCFKFQNRLCMNLQSPVFQAP</sequence>
<name>E4ZJ60_LEPMJ</name>
<evidence type="ECO:0000313" key="2">
    <source>
        <dbReference type="Proteomes" id="UP000002668"/>
    </source>
</evidence>
<dbReference type="VEuPathDB" id="FungiDB:LEMA_uP069990.1"/>
<proteinExistence type="predicted"/>
<dbReference type="InParanoid" id="E4ZJ60"/>
<evidence type="ECO:0000313" key="1">
    <source>
        <dbReference type="EMBL" id="CBX91491.1"/>
    </source>
</evidence>
<dbReference type="EMBL" id="FP929072">
    <property type="protein sequence ID" value="CBX91491.1"/>
    <property type="molecule type" value="Genomic_DNA"/>
</dbReference>
<reference evidence="2" key="1">
    <citation type="journal article" date="2011" name="Nat. Commun.">
        <title>Effector diversification within compartments of the Leptosphaeria maculans genome affected by Repeat-Induced Point mutations.</title>
        <authorList>
            <person name="Rouxel T."/>
            <person name="Grandaubert J."/>
            <person name="Hane J.K."/>
            <person name="Hoede C."/>
            <person name="van de Wouw A.P."/>
            <person name="Couloux A."/>
            <person name="Dominguez V."/>
            <person name="Anthouard V."/>
            <person name="Bally P."/>
            <person name="Bourras S."/>
            <person name="Cozijnsen A.J."/>
            <person name="Ciuffetti L.M."/>
            <person name="Degrave A."/>
            <person name="Dilmaghani A."/>
            <person name="Duret L."/>
            <person name="Fudal I."/>
            <person name="Goodwin S.B."/>
            <person name="Gout L."/>
            <person name="Glaser N."/>
            <person name="Linglin J."/>
            <person name="Kema G.H.J."/>
            <person name="Lapalu N."/>
            <person name="Lawrence C.B."/>
            <person name="May K."/>
            <person name="Meyer M."/>
            <person name="Ollivier B."/>
            <person name="Poulain J."/>
            <person name="Schoch C.L."/>
            <person name="Simon A."/>
            <person name="Spatafora J.W."/>
            <person name="Stachowiak A."/>
            <person name="Turgeon B.G."/>
            <person name="Tyler B.M."/>
            <person name="Vincent D."/>
            <person name="Weissenbach J."/>
            <person name="Amselem J."/>
            <person name="Quesneville H."/>
            <person name="Oliver R.P."/>
            <person name="Wincker P."/>
            <person name="Balesdent M.-H."/>
            <person name="Howlett B.J."/>
        </authorList>
    </citation>
    <scope>NUCLEOTIDE SEQUENCE [LARGE SCALE GENOMIC DNA]</scope>
    <source>
        <strain evidence="2">JN3 / isolate v23.1.3 / race Av1-4-5-6-7-8</strain>
    </source>
</reference>
<accession>E4ZJ60</accession>
<dbReference type="HOGENOM" id="CLU_3125327_0_0_1"/>